<keyword evidence="6 8" id="KW-0346">Stress response</keyword>
<keyword evidence="12" id="KW-1185">Reference proteome</keyword>
<reference evidence="11 12" key="1">
    <citation type="submission" date="2019-03" db="EMBL/GenBank/DDBJ databases">
        <title>Genomic Encyclopedia of Type Strains, Phase IV (KMG-IV): sequencing the most valuable type-strain genomes for metagenomic binning, comparative biology and taxonomic classification.</title>
        <authorList>
            <person name="Goeker M."/>
        </authorList>
    </citation>
    <scope>NUCLEOTIDE SEQUENCE [LARGE SCALE GENOMIC DNA]</scope>
    <source>
        <strain evidence="11 12">DSM 103923</strain>
    </source>
</reference>
<evidence type="ECO:0000313" key="12">
    <source>
        <dbReference type="Proteomes" id="UP000295135"/>
    </source>
</evidence>
<dbReference type="InterPro" id="IPR029047">
    <property type="entry name" value="HSP70_peptide-bd_sf"/>
</dbReference>
<evidence type="ECO:0000256" key="6">
    <source>
        <dbReference type="ARBA" id="ARBA00023016"/>
    </source>
</evidence>
<protein>
    <recommendedName>
        <fullName evidence="2 8">Chaperone protein DnaK</fullName>
    </recommendedName>
    <alternativeName>
        <fullName evidence="8">HSP70</fullName>
    </alternativeName>
    <alternativeName>
        <fullName evidence="8">Heat shock 70 kDa protein</fullName>
    </alternativeName>
    <alternativeName>
        <fullName evidence="8">Heat shock protein 70</fullName>
    </alternativeName>
</protein>
<dbReference type="PROSITE" id="PS01036">
    <property type="entry name" value="HSP70_3"/>
    <property type="match status" value="1"/>
</dbReference>
<feature type="compositionally biased region" description="Basic and acidic residues" evidence="10">
    <location>
        <begin position="618"/>
        <end position="627"/>
    </location>
</feature>
<evidence type="ECO:0000256" key="10">
    <source>
        <dbReference type="SAM" id="MobiDB-lite"/>
    </source>
</evidence>
<dbReference type="FunFam" id="2.60.34.10:FF:000014">
    <property type="entry name" value="Chaperone protein DnaK HSP70"/>
    <property type="match status" value="1"/>
</dbReference>
<evidence type="ECO:0000256" key="8">
    <source>
        <dbReference type="HAMAP-Rule" id="MF_00332"/>
    </source>
</evidence>
<dbReference type="SUPFAM" id="SSF100920">
    <property type="entry name" value="Heat shock protein 70kD (HSP70), peptide-binding domain"/>
    <property type="match status" value="1"/>
</dbReference>
<dbReference type="AlphaFoldDB" id="A0A4V2UQD6"/>
<dbReference type="Proteomes" id="UP000295135">
    <property type="component" value="Unassembled WGS sequence"/>
</dbReference>
<dbReference type="SUPFAM" id="SSF53067">
    <property type="entry name" value="Actin-like ATPase domain"/>
    <property type="match status" value="2"/>
</dbReference>
<dbReference type="Gene3D" id="1.20.1270.10">
    <property type="match status" value="1"/>
</dbReference>
<dbReference type="GO" id="GO:0005524">
    <property type="term" value="F:ATP binding"/>
    <property type="evidence" value="ECO:0007669"/>
    <property type="project" value="UniProtKB-UniRule"/>
</dbReference>
<evidence type="ECO:0000256" key="7">
    <source>
        <dbReference type="ARBA" id="ARBA00023186"/>
    </source>
</evidence>
<dbReference type="FunFam" id="3.90.640.10:FF:000003">
    <property type="entry name" value="Molecular chaperone DnaK"/>
    <property type="match status" value="1"/>
</dbReference>
<organism evidence="11 12">
    <name type="scientific">Sulfuritortus calidifontis</name>
    <dbReference type="NCBI Taxonomy" id="1914471"/>
    <lineage>
        <taxon>Bacteria</taxon>
        <taxon>Pseudomonadati</taxon>
        <taxon>Pseudomonadota</taxon>
        <taxon>Betaproteobacteria</taxon>
        <taxon>Nitrosomonadales</taxon>
        <taxon>Thiobacillaceae</taxon>
        <taxon>Sulfuritortus</taxon>
    </lineage>
</organism>
<dbReference type="OrthoDB" id="9766019at2"/>
<accession>A0A4V2UQD6</accession>
<dbReference type="InterPro" id="IPR013126">
    <property type="entry name" value="Hsp_70_fam"/>
</dbReference>
<evidence type="ECO:0000256" key="4">
    <source>
        <dbReference type="ARBA" id="ARBA00022741"/>
    </source>
</evidence>
<sequence length="627" mass="66933">MAIIGIDLGTSNSAAAVLRGGRPVIIPSAEGVSLGGKAFPSYVAVTADGQMLIGEPARRQAAANPEGTATAFKRRMGQRETIKLRDKSFTPEQLSAFLLQKIKRDAEAFLGEPVTQAVVTVPAYFDDNQRSATKDACRIAGLEVVRLVNEPTAAALAYGLDRLGQELRIAVIDLGGGTLDVTIMEFGKGVFEVKATSGDTRLGGTDMDSRLIEALAERFQLATGIDLRPDAKAMARLKEAAETAKIELSSSTSTHISLPYIAAAGGEPKHLEMDLTRTDLERIVRPVIERCRGPVEQALRDAGIGPHDVDRIVFVGGPTRMPAVRAFFEELFGRKAEMGIDPMECVASGAAIQAGVLAGEAGLGEIVLVDVTPLTLGVETLGGVATPLIARNTPIPVKKSEIFTTAADMQTSVTIHVYQGERPMAADNVSLGEFNLDGLPPAPRGVPKIEVTFDIDASGILNVTAKDTATGKSQSIRITGSTRLAEAEKERMIREAEKYAEADKKRREDADKLNEADAACYQAEKLLADFADKLTEELKAKIQTAMRETKEAFGRKDAALAAEKAEALRKLLKEAGTVIYAQTTTTGPYAETKYPGGTPPPYERSEEPRPSGAGPRGKVVDAEYKDA</sequence>
<comment type="caution">
    <text evidence="11">The sequence shown here is derived from an EMBL/GenBank/DDBJ whole genome shotgun (WGS) entry which is preliminary data.</text>
</comment>
<gene>
    <name evidence="8" type="primary">dnaK</name>
    <name evidence="11" type="ORF">EDC61_1186</name>
</gene>
<keyword evidence="4 8" id="KW-0547">Nucleotide-binding</keyword>
<dbReference type="Gene3D" id="3.30.420.40">
    <property type="match status" value="2"/>
</dbReference>
<dbReference type="InterPro" id="IPR029048">
    <property type="entry name" value="HSP70_C_sf"/>
</dbReference>
<evidence type="ECO:0000256" key="2">
    <source>
        <dbReference type="ARBA" id="ARBA00014415"/>
    </source>
</evidence>
<evidence type="ECO:0000256" key="5">
    <source>
        <dbReference type="ARBA" id="ARBA00022840"/>
    </source>
</evidence>
<name>A0A4V2UQD6_9PROT</name>
<dbReference type="InterPro" id="IPR018181">
    <property type="entry name" value="Heat_shock_70_CS"/>
</dbReference>
<evidence type="ECO:0000256" key="3">
    <source>
        <dbReference type="ARBA" id="ARBA00022553"/>
    </source>
</evidence>
<feature type="modified residue" description="Phosphothreonine; by autocatalysis" evidence="8">
    <location>
        <position position="178"/>
    </location>
</feature>
<dbReference type="Gene3D" id="3.90.640.10">
    <property type="entry name" value="Actin, Chain A, domain 4"/>
    <property type="match status" value="1"/>
</dbReference>
<dbReference type="PROSITE" id="PS00297">
    <property type="entry name" value="HSP70_1"/>
    <property type="match status" value="1"/>
</dbReference>
<dbReference type="EMBL" id="SLZY01000018">
    <property type="protein sequence ID" value="TCS69992.1"/>
    <property type="molecule type" value="Genomic_DNA"/>
</dbReference>
<dbReference type="FunFam" id="3.30.420.40:FF:000071">
    <property type="entry name" value="Molecular chaperone DnaK"/>
    <property type="match status" value="1"/>
</dbReference>
<dbReference type="PANTHER" id="PTHR19375">
    <property type="entry name" value="HEAT SHOCK PROTEIN 70KDA"/>
    <property type="match status" value="1"/>
</dbReference>
<evidence type="ECO:0000256" key="9">
    <source>
        <dbReference type="RuleBase" id="RU003322"/>
    </source>
</evidence>
<dbReference type="NCBIfam" id="NF001413">
    <property type="entry name" value="PRK00290.1"/>
    <property type="match status" value="1"/>
</dbReference>
<feature type="region of interest" description="Disordered" evidence="10">
    <location>
        <begin position="583"/>
        <end position="627"/>
    </location>
</feature>
<dbReference type="GO" id="GO:0140662">
    <property type="term" value="F:ATP-dependent protein folding chaperone"/>
    <property type="evidence" value="ECO:0007669"/>
    <property type="project" value="InterPro"/>
</dbReference>
<keyword evidence="5 8" id="KW-0067">ATP-binding</keyword>
<comment type="similarity">
    <text evidence="1 8 9">Belongs to the heat shock protein 70 family.</text>
</comment>
<dbReference type="PROSITE" id="PS00329">
    <property type="entry name" value="HSP70_2"/>
    <property type="match status" value="1"/>
</dbReference>
<keyword evidence="7 8" id="KW-0143">Chaperone</keyword>
<comment type="induction">
    <text evidence="8">By stress conditions e.g. heat shock.</text>
</comment>
<keyword evidence="3 8" id="KW-0597">Phosphoprotein</keyword>
<dbReference type="CDD" id="cd10234">
    <property type="entry name" value="ASKHA_NBD_HSP70_DnaK-like"/>
    <property type="match status" value="1"/>
</dbReference>
<comment type="function">
    <text evidence="8">Acts as a chaperone.</text>
</comment>
<dbReference type="HAMAP" id="MF_00332">
    <property type="entry name" value="DnaK"/>
    <property type="match status" value="1"/>
</dbReference>
<dbReference type="RefSeq" id="WP_126463007.1">
    <property type="nucleotide sequence ID" value="NZ_AP018721.1"/>
</dbReference>
<dbReference type="InterPro" id="IPR043129">
    <property type="entry name" value="ATPase_NBD"/>
</dbReference>
<evidence type="ECO:0000313" key="11">
    <source>
        <dbReference type="EMBL" id="TCS69992.1"/>
    </source>
</evidence>
<dbReference type="Pfam" id="PF00012">
    <property type="entry name" value="HSP70"/>
    <property type="match status" value="1"/>
</dbReference>
<dbReference type="PRINTS" id="PR00301">
    <property type="entry name" value="HEATSHOCK70"/>
</dbReference>
<dbReference type="Gene3D" id="2.60.34.10">
    <property type="entry name" value="Substrate Binding Domain Of DNAk, Chain A, domain 1"/>
    <property type="match status" value="1"/>
</dbReference>
<proteinExistence type="evidence at transcript level"/>
<dbReference type="InterPro" id="IPR012725">
    <property type="entry name" value="Chaperone_DnaK"/>
</dbReference>
<dbReference type="GO" id="GO:0051082">
    <property type="term" value="F:unfolded protein binding"/>
    <property type="evidence" value="ECO:0007669"/>
    <property type="project" value="InterPro"/>
</dbReference>
<evidence type="ECO:0000256" key="1">
    <source>
        <dbReference type="ARBA" id="ARBA00007381"/>
    </source>
</evidence>